<dbReference type="InterPro" id="IPR050060">
    <property type="entry name" value="Phosphoglucosamine_mutase"/>
</dbReference>
<feature type="binding site" description="via phosphate group" evidence="6">
    <location>
        <position position="100"/>
    </location>
    <ligand>
        <name>Mg(2+)</name>
        <dbReference type="ChEBI" id="CHEBI:18420"/>
    </ligand>
</feature>
<evidence type="ECO:0000256" key="8">
    <source>
        <dbReference type="RuleBase" id="RU004327"/>
    </source>
</evidence>
<dbReference type="PRINTS" id="PR00509">
    <property type="entry name" value="PGMPMM"/>
</dbReference>
<comment type="cofactor">
    <cofactor evidence="6">
        <name>Mg(2+)</name>
        <dbReference type="ChEBI" id="CHEBI:18420"/>
    </cofactor>
    <text evidence="6">Binds 1 Mg(2+) ion per subunit.</text>
</comment>
<evidence type="ECO:0000256" key="1">
    <source>
        <dbReference type="ARBA" id="ARBA00010231"/>
    </source>
</evidence>
<evidence type="ECO:0000313" key="14">
    <source>
        <dbReference type="Proteomes" id="UP000661077"/>
    </source>
</evidence>
<dbReference type="InterPro" id="IPR005841">
    <property type="entry name" value="Alpha-D-phosphohexomutase_SF"/>
</dbReference>
<feature type="modified residue" description="Phosphoserine" evidence="6">
    <location>
        <position position="100"/>
    </location>
</feature>
<feature type="binding site" evidence="6">
    <location>
        <position position="238"/>
    </location>
    <ligand>
        <name>Mg(2+)</name>
        <dbReference type="ChEBI" id="CHEBI:18420"/>
    </ligand>
</feature>
<evidence type="ECO:0000259" key="9">
    <source>
        <dbReference type="Pfam" id="PF00408"/>
    </source>
</evidence>
<keyword evidence="5 6" id="KW-0413">Isomerase</keyword>
<gene>
    <name evidence="6 13" type="primary">glmM</name>
    <name evidence="13" type="ORF">JM946_10710</name>
</gene>
<evidence type="ECO:0000256" key="3">
    <source>
        <dbReference type="ARBA" id="ARBA00022723"/>
    </source>
</evidence>
<keyword evidence="3 6" id="KW-0479">Metal-binding</keyword>
<dbReference type="NCBIfam" id="TIGR01455">
    <property type="entry name" value="glmM"/>
    <property type="match status" value="1"/>
</dbReference>
<keyword evidence="4 6" id="KW-0460">Magnesium</keyword>
<dbReference type="PANTHER" id="PTHR42946">
    <property type="entry name" value="PHOSPHOHEXOSE MUTASE"/>
    <property type="match status" value="1"/>
</dbReference>
<feature type="binding site" evidence="6">
    <location>
        <position position="240"/>
    </location>
    <ligand>
        <name>Mg(2+)</name>
        <dbReference type="ChEBI" id="CHEBI:18420"/>
    </ligand>
</feature>
<dbReference type="NCBIfam" id="NF008139">
    <property type="entry name" value="PRK10887.1"/>
    <property type="match status" value="1"/>
</dbReference>
<feature type="domain" description="Alpha-D-phosphohexomutase alpha/beta/alpha" evidence="11">
    <location>
        <begin position="169"/>
        <end position="251"/>
    </location>
</feature>
<dbReference type="Pfam" id="PF00408">
    <property type="entry name" value="PGM_PMM_IV"/>
    <property type="match status" value="1"/>
</dbReference>
<evidence type="ECO:0000259" key="11">
    <source>
        <dbReference type="Pfam" id="PF02879"/>
    </source>
</evidence>
<dbReference type="InterPro" id="IPR036900">
    <property type="entry name" value="A-D-PHexomutase_C_sf"/>
</dbReference>
<evidence type="ECO:0000259" key="12">
    <source>
        <dbReference type="Pfam" id="PF02880"/>
    </source>
</evidence>
<evidence type="ECO:0000313" key="13">
    <source>
        <dbReference type="EMBL" id="MBM0105225.1"/>
    </source>
</evidence>
<dbReference type="InterPro" id="IPR006352">
    <property type="entry name" value="GlmM_bact"/>
</dbReference>
<evidence type="ECO:0000256" key="7">
    <source>
        <dbReference type="RuleBase" id="RU004326"/>
    </source>
</evidence>
<dbReference type="GO" id="GO:0008966">
    <property type="term" value="F:phosphoglucosamine mutase activity"/>
    <property type="evidence" value="ECO:0007669"/>
    <property type="project" value="UniProtKB-EC"/>
</dbReference>
<keyword evidence="2 6" id="KW-0597">Phosphoprotein</keyword>
<dbReference type="SUPFAM" id="SSF55957">
    <property type="entry name" value="Phosphoglucomutase, C-terminal domain"/>
    <property type="match status" value="1"/>
</dbReference>
<dbReference type="RefSeq" id="WP_203167280.1">
    <property type="nucleotide sequence ID" value="NZ_JAEVLS010000002.1"/>
</dbReference>
<proteinExistence type="inferred from homology"/>
<evidence type="ECO:0000256" key="4">
    <source>
        <dbReference type="ARBA" id="ARBA00022842"/>
    </source>
</evidence>
<dbReference type="Gene3D" id="3.30.310.50">
    <property type="entry name" value="Alpha-D-phosphohexomutase, C-terminal domain"/>
    <property type="match status" value="1"/>
</dbReference>
<evidence type="ECO:0000256" key="5">
    <source>
        <dbReference type="ARBA" id="ARBA00023235"/>
    </source>
</evidence>
<sequence>MSRKYFGTDGVRGRVGEHPLTVEFALKLASSAARVLAPNGGTVLVGKDTRISGYMFESALEAGFVASGVNVMLIGPLPTPGIAYLTKRFECDFGVVISASHNPYEDNGIKFFDRNGGKLSDEIEAQIEQYLDDPPVTRSSSELGKAARVDKSRVRYQEFAMSTVPGLDLSGFKLVIDCANGAGYKVGPRILADLGAEIVPIGSSPNGRNINLNCGSTSPGLLQLTVPGVQAQAGIALDGDGDRLVMVDNLGRTVDGDQLLYIIARARKSKGLLKGPVVGTVMSNLGLEHALQKEGIEFRRAKVGDRYVMELLKETGGTLGGETSGHLLCLDHTTTGDALISALQVLAIMKETGSSLAELAAPMPRYPQVMQNVRVAKKIDPFSSPQIAEAVAKAESKLAGNGRIVLRPSGTEPVIRVMVEGSDEKLVKEICRDLAAIVAASAEQKVAVG</sequence>
<evidence type="ECO:0000256" key="2">
    <source>
        <dbReference type="ARBA" id="ARBA00022553"/>
    </source>
</evidence>
<dbReference type="Gene3D" id="3.40.120.10">
    <property type="entry name" value="Alpha-D-Glucose-1,6-Bisphosphate, subunit A, domain 3"/>
    <property type="match status" value="3"/>
</dbReference>
<dbReference type="EMBL" id="JAEVLS010000002">
    <property type="protein sequence ID" value="MBM0105225.1"/>
    <property type="molecule type" value="Genomic_DNA"/>
</dbReference>
<feature type="domain" description="Alpha-D-phosphohexomutase C-terminal" evidence="9">
    <location>
        <begin position="372"/>
        <end position="436"/>
    </location>
</feature>
<dbReference type="SUPFAM" id="SSF53738">
    <property type="entry name" value="Phosphoglucomutase, first 3 domains"/>
    <property type="match status" value="3"/>
</dbReference>
<dbReference type="InterPro" id="IPR016055">
    <property type="entry name" value="A-D-PHexomutase_a/b/a-I/II/III"/>
</dbReference>
<reference evidence="13 14" key="1">
    <citation type="journal article" date="2021" name="Int. J. Syst. Evol. Microbiol.">
        <title>Steroidobacter gossypii sp. nov., isolated from soil of cotton cropping field.</title>
        <authorList>
            <person name="Huang R."/>
            <person name="Yang S."/>
            <person name="Zhen C."/>
            <person name="Liu W."/>
        </authorList>
    </citation>
    <scope>NUCLEOTIDE SEQUENCE [LARGE SCALE GENOMIC DNA]</scope>
    <source>
        <strain evidence="13 14">S1-65</strain>
    </source>
</reference>
<organism evidence="13 14">
    <name type="scientific">Steroidobacter gossypii</name>
    <dbReference type="NCBI Taxonomy" id="2805490"/>
    <lineage>
        <taxon>Bacteria</taxon>
        <taxon>Pseudomonadati</taxon>
        <taxon>Pseudomonadota</taxon>
        <taxon>Gammaproteobacteria</taxon>
        <taxon>Steroidobacterales</taxon>
        <taxon>Steroidobacteraceae</taxon>
        <taxon>Steroidobacter</taxon>
    </lineage>
</organism>
<feature type="domain" description="Alpha-D-phosphohexomutase alpha/beta/alpha" evidence="10">
    <location>
        <begin position="3"/>
        <end position="132"/>
    </location>
</feature>
<name>A0ABS1WW75_9GAMM</name>
<dbReference type="InterPro" id="IPR016066">
    <property type="entry name" value="A-D-PHexomutase_CS"/>
</dbReference>
<evidence type="ECO:0000256" key="6">
    <source>
        <dbReference type="HAMAP-Rule" id="MF_01554"/>
    </source>
</evidence>
<feature type="binding site" evidence="6">
    <location>
        <position position="242"/>
    </location>
    <ligand>
        <name>Mg(2+)</name>
        <dbReference type="ChEBI" id="CHEBI:18420"/>
    </ligand>
</feature>
<dbReference type="Pfam" id="PF02880">
    <property type="entry name" value="PGM_PMM_III"/>
    <property type="match status" value="1"/>
</dbReference>
<comment type="caution">
    <text evidence="13">The sequence shown here is derived from an EMBL/GenBank/DDBJ whole genome shotgun (WGS) entry which is preliminary data.</text>
</comment>
<dbReference type="InterPro" id="IPR005846">
    <property type="entry name" value="A-D-PHexomutase_a/b/a-III"/>
</dbReference>
<dbReference type="EC" id="5.4.2.10" evidence="6 8"/>
<accession>A0ABS1WW75</accession>
<dbReference type="Pfam" id="PF02878">
    <property type="entry name" value="PGM_PMM_I"/>
    <property type="match status" value="1"/>
</dbReference>
<dbReference type="InterPro" id="IPR005844">
    <property type="entry name" value="A-D-PHexomutase_a/b/a-I"/>
</dbReference>
<dbReference type="PANTHER" id="PTHR42946:SF1">
    <property type="entry name" value="PHOSPHOGLUCOMUTASE (ALPHA-D-GLUCOSE-1,6-BISPHOSPHATE-DEPENDENT)"/>
    <property type="match status" value="1"/>
</dbReference>
<dbReference type="HAMAP" id="MF_01554_B">
    <property type="entry name" value="GlmM_B"/>
    <property type="match status" value="1"/>
</dbReference>
<comment type="PTM">
    <text evidence="6">Activated by phosphorylation.</text>
</comment>
<protein>
    <recommendedName>
        <fullName evidence="6 8">Phosphoglucosamine mutase</fullName>
        <ecNumber evidence="6 8">5.4.2.10</ecNumber>
    </recommendedName>
</protein>
<dbReference type="InterPro" id="IPR005845">
    <property type="entry name" value="A-D-PHexomutase_a/b/a-II"/>
</dbReference>
<comment type="function">
    <text evidence="6 8">Catalyzes the conversion of glucosamine-6-phosphate to glucosamine-1-phosphate.</text>
</comment>
<comment type="catalytic activity">
    <reaction evidence="6 8">
        <text>alpha-D-glucosamine 1-phosphate = D-glucosamine 6-phosphate</text>
        <dbReference type="Rhea" id="RHEA:23424"/>
        <dbReference type="ChEBI" id="CHEBI:58516"/>
        <dbReference type="ChEBI" id="CHEBI:58725"/>
        <dbReference type="EC" id="5.4.2.10"/>
    </reaction>
</comment>
<evidence type="ECO:0000259" key="10">
    <source>
        <dbReference type="Pfam" id="PF02878"/>
    </source>
</evidence>
<dbReference type="CDD" id="cd05802">
    <property type="entry name" value="GlmM"/>
    <property type="match status" value="1"/>
</dbReference>
<dbReference type="Pfam" id="PF02879">
    <property type="entry name" value="PGM_PMM_II"/>
    <property type="match status" value="1"/>
</dbReference>
<dbReference type="InterPro" id="IPR005843">
    <property type="entry name" value="A-D-PHexomutase_C"/>
</dbReference>
<feature type="active site" description="Phosphoserine intermediate" evidence="6">
    <location>
        <position position="100"/>
    </location>
</feature>
<keyword evidence="14" id="KW-1185">Reference proteome</keyword>
<comment type="similarity">
    <text evidence="1 6 7">Belongs to the phosphohexose mutase family.</text>
</comment>
<feature type="domain" description="Alpha-D-phosphohexomutase alpha/beta/alpha" evidence="12">
    <location>
        <begin position="255"/>
        <end position="366"/>
    </location>
</feature>
<dbReference type="Proteomes" id="UP000661077">
    <property type="component" value="Unassembled WGS sequence"/>
</dbReference>
<dbReference type="PROSITE" id="PS00710">
    <property type="entry name" value="PGM_PMM"/>
    <property type="match status" value="1"/>
</dbReference>